<dbReference type="PANTHER" id="PTHR22988">
    <property type="entry name" value="MYOTONIC DYSTROPHY S/T KINASE-RELATED"/>
    <property type="match status" value="1"/>
</dbReference>
<keyword evidence="25" id="KW-0539">Nucleus</keyword>
<dbReference type="InterPro" id="IPR017441">
    <property type="entry name" value="Protein_kinase_ATP_BS"/>
</dbReference>
<dbReference type="GO" id="GO:0005737">
    <property type="term" value="C:cytoplasm"/>
    <property type="evidence" value="ECO:0007669"/>
    <property type="project" value="TreeGrafter"/>
</dbReference>
<dbReference type="Pfam" id="PF16124">
    <property type="entry name" value="RecQ_Zn_bind"/>
    <property type="match status" value="1"/>
</dbReference>
<dbReference type="PROSITE" id="PS50011">
    <property type="entry name" value="PROTEIN_KINASE_DOM"/>
    <property type="match status" value="1"/>
</dbReference>
<proteinExistence type="inferred from homology"/>
<evidence type="ECO:0000256" key="9">
    <source>
        <dbReference type="ARBA" id="ARBA00022527"/>
    </source>
</evidence>
<dbReference type="InterPro" id="IPR014001">
    <property type="entry name" value="Helicase_ATP-bd"/>
</dbReference>
<evidence type="ECO:0000256" key="14">
    <source>
        <dbReference type="ARBA" id="ARBA00022771"/>
    </source>
</evidence>
<feature type="compositionally biased region" description="Low complexity" evidence="35">
    <location>
        <begin position="1009"/>
        <end position="1022"/>
    </location>
</feature>
<dbReference type="GO" id="GO:0006281">
    <property type="term" value="P:DNA repair"/>
    <property type="evidence" value="ECO:0007669"/>
    <property type="project" value="InterPro"/>
</dbReference>
<keyword evidence="23" id="KW-0206">Cytoskeleton</keyword>
<dbReference type="AlphaFoldDB" id="A0A3P7DL67"/>
<dbReference type="GO" id="GO:0003677">
    <property type="term" value="F:DNA binding"/>
    <property type="evidence" value="ECO:0007669"/>
    <property type="project" value="UniProtKB-KW"/>
</dbReference>
<dbReference type="CDD" id="cd18794">
    <property type="entry name" value="SF2_C_RecQ"/>
    <property type="match status" value="1"/>
</dbReference>
<keyword evidence="9" id="KW-0723">Serine/threonine-protein kinase</keyword>
<dbReference type="GO" id="GO:0072518">
    <property type="term" value="F:Rho-dependent protein serine/threonine kinase activity"/>
    <property type="evidence" value="ECO:0007669"/>
    <property type="project" value="TreeGrafter"/>
</dbReference>
<gene>
    <name evidence="43" type="ORF">WBA_LOCUS772</name>
</gene>
<feature type="compositionally biased region" description="Basic and acidic residues" evidence="35">
    <location>
        <begin position="997"/>
        <end position="1006"/>
    </location>
</feature>
<keyword evidence="21 32" id="KW-0175">Coiled coil</keyword>
<feature type="domain" description="HRDC" evidence="38">
    <location>
        <begin position="852"/>
        <end position="933"/>
    </location>
</feature>
<evidence type="ECO:0000256" key="2">
    <source>
        <dbReference type="ARBA" id="ARBA00001947"/>
    </source>
</evidence>
<dbReference type="FunFam" id="3.40.50.300:FF:000296">
    <property type="entry name" value="ATP-dependent DNA helicase RecQ"/>
    <property type="match status" value="1"/>
</dbReference>
<protein>
    <recommendedName>
        <fullName evidence="30">Bloom syndrome protein homolog</fullName>
        <ecNumber evidence="7">2.7.11.1</ecNumber>
        <ecNumber evidence="27">5.6.2.4</ecNumber>
    </recommendedName>
    <alternativeName>
        <fullName evidence="28">DNA 3'-5' helicase BLM</fullName>
    </alternativeName>
    <alternativeName>
        <fullName evidence="31">RecQ helicase homolog</fullName>
    </alternativeName>
</protein>
<evidence type="ECO:0000256" key="28">
    <source>
        <dbReference type="ARBA" id="ARBA00044542"/>
    </source>
</evidence>
<evidence type="ECO:0000313" key="43">
    <source>
        <dbReference type="EMBL" id="VDM07386.1"/>
    </source>
</evidence>
<evidence type="ECO:0000256" key="31">
    <source>
        <dbReference type="ARBA" id="ARBA00076271"/>
    </source>
</evidence>
<feature type="domain" description="RhoBD" evidence="42">
    <location>
        <begin position="2052"/>
        <end position="2123"/>
    </location>
</feature>
<dbReference type="Gene3D" id="1.10.510.10">
    <property type="entry name" value="Transferase(Phosphotransferase) domain 1"/>
    <property type="match status" value="1"/>
</dbReference>
<feature type="domain" description="Phorbol-ester/DAG-type" evidence="37">
    <location>
        <begin position="2343"/>
        <end position="2396"/>
    </location>
</feature>
<evidence type="ECO:0000256" key="8">
    <source>
        <dbReference type="ARBA" id="ARBA00022490"/>
    </source>
</evidence>
<reference evidence="43 44" key="1">
    <citation type="submission" date="2018-11" db="EMBL/GenBank/DDBJ databases">
        <authorList>
            <consortium name="Pathogen Informatics"/>
        </authorList>
    </citation>
    <scope>NUCLEOTIDE SEQUENCE [LARGE SCALE GENOMIC DNA]</scope>
</reference>
<evidence type="ECO:0000313" key="44">
    <source>
        <dbReference type="Proteomes" id="UP000270924"/>
    </source>
</evidence>
<dbReference type="PROSITE" id="PS51194">
    <property type="entry name" value="HELICASE_CTER"/>
    <property type="match status" value="1"/>
</dbReference>
<keyword evidence="16" id="KW-0378">Hydrolase</keyword>
<evidence type="ECO:0000259" key="40">
    <source>
        <dbReference type="PROSITE" id="PS51194"/>
    </source>
</evidence>
<dbReference type="InterPro" id="IPR036388">
    <property type="entry name" value="WH-like_DNA-bd_sf"/>
</dbReference>
<dbReference type="FunFam" id="1.10.510.10:FF:000047">
    <property type="entry name" value="Rho-associated protein kinase 1"/>
    <property type="match status" value="1"/>
</dbReference>
<dbReference type="Gene3D" id="1.20.5.730">
    <property type="entry name" value="Single helix bin"/>
    <property type="match status" value="1"/>
</dbReference>
<keyword evidence="8" id="KW-0963">Cytoplasm</keyword>
<dbReference type="InterPro" id="IPR011009">
    <property type="entry name" value="Kinase-like_dom_sf"/>
</dbReference>
<dbReference type="Gene3D" id="3.30.200.20">
    <property type="entry name" value="Phosphorylase Kinase, domain 1"/>
    <property type="match status" value="2"/>
</dbReference>
<dbReference type="FunFam" id="3.40.50.300:FF:000340">
    <property type="entry name" value="Bloom syndrome, RecQ helicase"/>
    <property type="match status" value="1"/>
</dbReference>
<dbReference type="GO" id="GO:0006260">
    <property type="term" value="P:DNA replication"/>
    <property type="evidence" value="ECO:0007669"/>
    <property type="project" value="InterPro"/>
</dbReference>
<keyword evidence="18" id="KW-0862">Zinc</keyword>
<dbReference type="EC" id="5.6.2.4" evidence="27"/>
<feature type="region of interest" description="Disordered" evidence="35">
    <location>
        <begin position="992"/>
        <end position="1041"/>
    </location>
</feature>
<dbReference type="SUPFAM" id="SSF57889">
    <property type="entry name" value="Cysteine-rich domain"/>
    <property type="match status" value="1"/>
</dbReference>
<dbReference type="PROSITE" id="PS51192">
    <property type="entry name" value="HELICASE_ATP_BIND_1"/>
    <property type="match status" value="1"/>
</dbReference>
<dbReference type="SMART" id="SM00487">
    <property type="entry name" value="DEXDc"/>
    <property type="match status" value="1"/>
</dbReference>
<dbReference type="PANTHER" id="PTHR22988:SF73">
    <property type="entry name" value="RHO-ASSOCIATED PROTEIN KINASE"/>
    <property type="match status" value="1"/>
</dbReference>
<evidence type="ECO:0000256" key="12">
    <source>
        <dbReference type="ARBA" id="ARBA00022723"/>
    </source>
</evidence>
<feature type="compositionally biased region" description="Basic and acidic residues" evidence="35">
    <location>
        <begin position="1749"/>
        <end position="1763"/>
    </location>
</feature>
<comment type="subcellular location">
    <subcellularLocation>
        <location evidence="4">Cytoplasm</location>
        <location evidence="4">Cytoskeleton</location>
    </subcellularLocation>
    <subcellularLocation>
        <location evidence="3">Nucleus</location>
    </subcellularLocation>
</comment>
<evidence type="ECO:0000256" key="23">
    <source>
        <dbReference type="ARBA" id="ARBA00023212"/>
    </source>
</evidence>
<dbReference type="GO" id="GO:0031267">
    <property type="term" value="F:small GTPase binding"/>
    <property type="evidence" value="ECO:0007669"/>
    <property type="project" value="InterPro"/>
</dbReference>
<dbReference type="InterPro" id="IPR002121">
    <property type="entry name" value="HRDC_dom"/>
</dbReference>
<dbReference type="InterPro" id="IPR050839">
    <property type="entry name" value="Rho-assoc_Ser/Thr_Kinase"/>
</dbReference>
<dbReference type="SUPFAM" id="SSF52540">
    <property type="entry name" value="P-loop containing nucleoside triphosphate hydrolases"/>
    <property type="match status" value="1"/>
</dbReference>
<keyword evidence="13 33" id="KW-0547">Nucleotide-binding</keyword>
<feature type="compositionally biased region" description="Basic and acidic residues" evidence="35">
    <location>
        <begin position="2078"/>
        <end position="2091"/>
    </location>
</feature>
<comment type="cofactor">
    <cofactor evidence="1">
        <name>Mg(2+)</name>
        <dbReference type="ChEBI" id="CHEBI:18420"/>
    </cofactor>
</comment>
<dbReference type="GO" id="GO:0007266">
    <property type="term" value="P:Rho protein signal transduction"/>
    <property type="evidence" value="ECO:0007669"/>
    <property type="project" value="UniProtKB-UniRule"/>
</dbReference>
<dbReference type="InterPro" id="IPR027417">
    <property type="entry name" value="P-loop_NTPase"/>
</dbReference>
<dbReference type="SMART" id="SM00341">
    <property type="entry name" value="HRDC"/>
    <property type="match status" value="1"/>
</dbReference>
<dbReference type="InterPro" id="IPR032284">
    <property type="entry name" value="RecQ_Zn-bd"/>
</dbReference>
<evidence type="ECO:0000256" key="15">
    <source>
        <dbReference type="ARBA" id="ARBA00022777"/>
    </source>
</evidence>
<dbReference type="SMART" id="SM00490">
    <property type="entry name" value="HELICc"/>
    <property type="match status" value="1"/>
</dbReference>
<evidence type="ECO:0000259" key="36">
    <source>
        <dbReference type="PROSITE" id="PS50011"/>
    </source>
</evidence>
<evidence type="ECO:0000256" key="10">
    <source>
        <dbReference type="ARBA" id="ARBA00022553"/>
    </source>
</evidence>
<keyword evidence="19 33" id="KW-0067">ATP-binding</keyword>
<organism evidence="43 44">
    <name type="scientific">Wuchereria bancrofti</name>
    <dbReference type="NCBI Taxonomy" id="6293"/>
    <lineage>
        <taxon>Eukaryota</taxon>
        <taxon>Metazoa</taxon>
        <taxon>Ecdysozoa</taxon>
        <taxon>Nematoda</taxon>
        <taxon>Chromadorea</taxon>
        <taxon>Rhabditida</taxon>
        <taxon>Spirurina</taxon>
        <taxon>Spiruromorpha</taxon>
        <taxon>Filarioidea</taxon>
        <taxon>Onchocercidae</taxon>
        <taxon>Wuchereria</taxon>
    </lineage>
</organism>
<comment type="cofactor">
    <cofactor evidence="2">
        <name>Zn(2+)</name>
        <dbReference type="ChEBI" id="CHEBI:29105"/>
    </cofactor>
</comment>
<dbReference type="SMART" id="SM00133">
    <property type="entry name" value="S_TK_X"/>
    <property type="match status" value="1"/>
</dbReference>
<evidence type="ECO:0000256" key="30">
    <source>
        <dbReference type="ARBA" id="ARBA00076065"/>
    </source>
</evidence>
<evidence type="ECO:0000256" key="22">
    <source>
        <dbReference type="ARBA" id="ARBA00023125"/>
    </source>
</evidence>
<dbReference type="Pfam" id="PF00069">
    <property type="entry name" value="Pkinase"/>
    <property type="match status" value="1"/>
</dbReference>
<feature type="coiled-coil region" evidence="34">
    <location>
        <begin position="2137"/>
        <end position="2196"/>
    </location>
</feature>
<dbReference type="Gene3D" id="2.30.29.30">
    <property type="entry name" value="Pleckstrin-homology domain (PH domain)/Phosphotyrosine-binding domain (PTB)"/>
    <property type="match status" value="1"/>
</dbReference>
<evidence type="ECO:0000256" key="11">
    <source>
        <dbReference type="ARBA" id="ARBA00022679"/>
    </source>
</evidence>
<dbReference type="Pfam" id="PF08912">
    <property type="entry name" value="Rho_Binding"/>
    <property type="match status" value="1"/>
</dbReference>
<dbReference type="GO" id="GO:0007131">
    <property type="term" value="P:reciprocal meiotic recombination"/>
    <property type="evidence" value="ECO:0007669"/>
    <property type="project" value="UniProtKB-ARBA"/>
</dbReference>
<dbReference type="InterPro" id="IPR046349">
    <property type="entry name" value="C1-like_sf"/>
</dbReference>
<evidence type="ECO:0000259" key="37">
    <source>
        <dbReference type="PROSITE" id="PS50081"/>
    </source>
</evidence>
<keyword evidence="11" id="KW-0808">Transferase</keyword>
<dbReference type="Gene3D" id="1.10.150.80">
    <property type="entry name" value="HRDC domain"/>
    <property type="match status" value="1"/>
</dbReference>
<feature type="compositionally biased region" description="Polar residues" evidence="35">
    <location>
        <begin position="2441"/>
        <end position="2459"/>
    </location>
</feature>
<dbReference type="EC" id="2.7.11.1" evidence="7"/>
<dbReference type="PROSITE" id="PS00107">
    <property type="entry name" value="PROTEIN_KINASE_ATP"/>
    <property type="match status" value="1"/>
</dbReference>
<dbReference type="InterPro" id="IPR018982">
    <property type="entry name" value="RQC_domain"/>
</dbReference>
<evidence type="ECO:0000256" key="34">
    <source>
        <dbReference type="SAM" id="Coils"/>
    </source>
</evidence>
<dbReference type="PROSITE" id="PS51285">
    <property type="entry name" value="AGC_KINASE_CTER"/>
    <property type="match status" value="1"/>
</dbReference>
<dbReference type="InterPro" id="IPR015008">
    <property type="entry name" value="ROCK_Rho-bd_dom"/>
</dbReference>
<evidence type="ECO:0000256" key="20">
    <source>
        <dbReference type="ARBA" id="ARBA00022842"/>
    </source>
</evidence>
<dbReference type="Gene3D" id="3.40.50.300">
    <property type="entry name" value="P-loop containing nucleotide triphosphate hydrolases"/>
    <property type="match status" value="2"/>
</dbReference>
<dbReference type="PROSITE" id="PS50967">
    <property type="entry name" value="HRDC"/>
    <property type="match status" value="1"/>
</dbReference>
<keyword evidence="17" id="KW-0347">Helicase</keyword>
<evidence type="ECO:0000256" key="25">
    <source>
        <dbReference type="ARBA" id="ARBA00023242"/>
    </source>
</evidence>
<dbReference type="InterPro" id="IPR000961">
    <property type="entry name" value="AGC-kinase_C"/>
</dbReference>
<dbReference type="InterPro" id="IPR044876">
    <property type="entry name" value="HRDC_dom_sf"/>
</dbReference>
<dbReference type="GO" id="GO:0016787">
    <property type="term" value="F:hydrolase activity"/>
    <property type="evidence" value="ECO:0007669"/>
    <property type="project" value="UniProtKB-KW"/>
</dbReference>
<evidence type="ECO:0000256" key="26">
    <source>
        <dbReference type="ARBA" id="ARBA00034617"/>
    </source>
</evidence>
<feature type="domain" description="Helicase C-terminal" evidence="40">
    <location>
        <begin position="503"/>
        <end position="648"/>
    </location>
</feature>
<dbReference type="GO" id="GO:1901888">
    <property type="term" value="P:regulation of cell junction assembly"/>
    <property type="evidence" value="ECO:0007669"/>
    <property type="project" value="TreeGrafter"/>
</dbReference>
<sequence length="2471" mass="283985">MLEGSSLKLKYDRVKCRERVQFGKYRFIKPSGNFVIPDFACEKGIRESQTAAPISKPRLVSPISQKKNFILSDDFDDDELLRLADASELEYAPTSVSSSAFVNKNKERSNQESVVSVIPDPPRYDEIYLSDSVVGEEIEFLDSPNDLLDANMESDEVTSNERLLTYNRNIGNEQQDSIEVVTFSPDFIPLKCKITSCTTPHNYDVFDNDMDDGDMKVRAQESAHPALHITNELDDTHLLSCNSEKHRHDMHGQFRAFLQDDGDQFEDETKHLGWELCNEMYHILKSRFGFNQFRHRQKHAIIAALLGYDCFILMPTGAGKSLCYQLPAILSKGITVVISPLKSLIEDQKMKMRELEICCYALTSELSQAESDRIYSMLNESFPKIKLLYVTPEKIAASEKLNNVFFSLHRRGLLTRFVVDEAHCVSQWGHDFRPDYTKLQSLRRMFTNPVVPVMALTATATPKIVTDTRVHLAIQQSKLFISSFVRTNLKYDVIAKGPRSLVRVMDRMKILYPNKSGIVYCLSRKDCEIVSKMLENHAISSEVYHAGLSDKKRLEVQTKWINNQVNVICATIAFGMGIDKPDVRFVIHFSMPKSIEGYYQETGRAGRNGLNSYCAILYNYNDSVRIRKMIEGENNTQGVRTMHLNSVLQIVAYCENVSICRRKLLVEHFGEVYDAEACRTSNSPCDICVQQIKNANAYKVYDVTEEAKLVAQSMLYMHNVTLKYLADLYRGHMGQKKFADMAMRLGHTKYAMFGRGVRMQETDALRFVRKLVIDGVITEQLYNTKFDTTVAYAELTELGRELANGHSRMKVYLHISNQPDDGSHGMEVAGLMSINSVSEVEALKERYMVKHADLFSKCKGDLLRLFSDIASAEGLSSHLPIINSKGIEQIAALMPRTYSDLLQIDSMTARKAERYGAQIMCMLKEYWNELDAREENEIKRQLNHMNTNKDIVGGFRDIQIDGAVAPTSVPNSQAISGRGKYLPYFGTSTRFAGSGSRRGEDRKRGFNESQRSSSSRSSTQSRHGWRKTSASHATKHNSVGRSQSAFRECCITWWWGSNDTEKTIGYVMDTDRQQDTSDVERLEIGGAVISSQSRNTATESLRMQRLHKMLDLTRVPGTSILPYPGSPIKVRHNIASMFSVRALWATEEERKAAVSELYNFKTLRKRKWIQKILLEESDSDSDGEFPFTLSDLHTILKLHRRRRKLQKTYHINVLNSQYTYYGAGLLSNYDPFPEHQDRIKEKTEDRDLHISAMVVHLTVADWINFEMGEAAELAEQLLNPRSMLNVDGLLASRFQLQDALAALVEDCNYPLLRRTKNIDNFVTRYSEAVQQLTTLRLKGSDFQLIKVIGRGAYGEVQLVRHTTSRNVYAMKLLNKNEMDTQFLYMVMEYMPGGDLVNLMTSYDVSEKWARFYAAELVMALDTLHGMGYIHRDVKPDNMLISKSGHVKLADFGTCLRMGPNGLVKCTTAVGTPDYISPEVLELQGTEGVYGREVDWWAVGIFVYEMLVGETPFYADSLMGTYTRIRNHATELNFPEDVEMSENAKNLVRAFLSASEKRLGKDGVESIKQHPFFQNDEWNFETIRKAVPPVIPELKGDDDASHFDDIEVKEPDPAEFFQIPKSFAGNQLPFVGFTYSNETGPISVIQKKFETTSRDDAVQVRAALNQLNQISESQLEDEKRKLEKELATYQIQVKDLARKLDMEREEMNIKIKMITSLEEQLIIKAKVEDRMKELERQIVELNEKCRHHAEAEERARKQQSELHAKLNSQSEIARELNERLQKSNEEETVLQQQIDQLHALNSQERENLRRAQQRSNEQNEKVEELRMELAAARDREMALKCQVGKLSELMAQQENFCDENKINDEARKNNVRLVGDLQAAHKKIEQLTSHLEQETNRRISAQNDVHCLNDQLSNMQSSLHYQENELKRVRDEKRRLEDQLQSLSSLSRLLQRQLEDVREQFDTESSFVNIYKTEMNALNEELLEKTRRLEQLEEHQRREEERTRDMLAHLESERLARRIAEENLSTTDKEKTMLEVEVRQLVQRHEKELAAKDAAIQLISQKEEELQQSLQGAQNELRSISERDWSRASPEESIRDLKNQLEHEKVMKTTAINKLEEVMAQRQANEALKKGKMSRSDARRREKKIVELEKDLRMERQKYEERVMQIIKENEQLKLALAEEEKANEKLRMDLETFRHLETAMNEQKKRERQEIHEDHPRTSAANLVQGINENELRYDGAVSIRLTVKRRQQWQECFAVFNPAGLFFYLTQNDRQPFQTIQADRLCHARHVSAADVRCAGENQLPRIFQILYGTEENSSSRRSSVADLSSLSGSREEKLDKALWNRHDLVELTFHMPTNCDLCVKPLSNLLRPPPAFECRRCRMRFHRDHLGVETIPQCRQTVDAREMLIMAPSAETCEAWVQHLKRFLDYKHSQKMGTLLPLSGSSMKVPTKSANVPRSATLPNNSLISPVAL</sequence>
<evidence type="ECO:0000256" key="3">
    <source>
        <dbReference type="ARBA" id="ARBA00004123"/>
    </source>
</evidence>
<dbReference type="InterPro" id="IPR001650">
    <property type="entry name" value="Helicase_C-like"/>
</dbReference>
<evidence type="ECO:0000256" key="4">
    <source>
        <dbReference type="ARBA" id="ARBA00004245"/>
    </source>
</evidence>
<dbReference type="Pfam" id="PF00570">
    <property type="entry name" value="HRDC"/>
    <property type="match status" value="1"/>
</dbReference>
<feature type="region of interest" description="Disordered" evidence="35">
    <location>
        <begin position="1749"/>
        <end position="1769"/>
    </location>
</feature>
<dbReference type="GO" id="GO:0000281">
    <property type="term" value="P:mitotic cytokinesis"/>
    <property type="evidence" value="ECO:0007669"/>
    <property type="project" value="TreeGrafter"/>
</dbReference>
<feature type="binding site" evidence="33">
    <location>
        <position position="1371"/>
    </location>
    <ligand>
        <name>ATP</name>
        <dbReference type="ChEBI" id="CHEBI:30616"/>
    </ligand>
</feature>
<evidence type="ECO:0000256" key="29">
    <source>
        <dbReference type="ARBA" id="ARBA00049360"/>
    </source>
</evidence>
<dbReference type="OrthoDB" id="3638488at2759"/>
<evidence type="ECO:0000256" key="32">
    <source>
        <dbReference type="PROSITE-ProRule" id="PRU01206"/>
    </source>
</evidence>
<dbReference type="Pfam" id="PF09382">
    <property type="entry name" value="RQC"/>
    <property type="match status" value="1"/>
</dbReference>
<feature type="domain" description="AGC-kinase C-terminal" evidence="41">
    <location>
        <begin position="1573"/>
        <end position="1644"/>
    </location>
</feature>
<evidence type="ECO:0000256" key="18">
    <source>
        <dbReference type="ARBA" id="ARBA00022833"/>
    </source>
</evidence>
<evidence type="ECO:0000256" key="6">
    <source>
        <dbReference type="ARBA" id="ARBA00009903"/>
    </source>
</evidence>
<evidence type="ECO:0000259" key="41">
    <source>
        <dbReference type="PROSITE" id="PS51285"/>
    </source>
</evidence>
<dbReference type="InterPro" id="IPR002219">
    <property type="entry name" value="PKC_DAG/PE"/>
</dbReference>
<feature type="domain" description="Protein kinase" evidence="36">
    <location>
        <begin position="1294"/>
        <end position="1572"/>
    </location>
</feature>
<keyword evidence="14" id="KW-0863">Zinc-finger</keyword>
<dbReference type="GO" id="GO:0030866">
    <property type="term" value="P:cortical actin cytoskeleton organization"/>
    <property type="evidence" value="ECO:0007669"/>
    <property type="project" value="TreeGrafter"/>
</dbReference>
<name>A0A3P7DL67_WUCBA</name>
<dbReference type="GO" id="GO:0008270">
    <property type="term" value="F:zinc ion binding"/>
    <property type="evidence" value="ECO:0007669"/>
    <property type="project" value="UniProtKB-KW"/>
</dbReference>
<keyword evidence="44" id="KW-1185">Reference proteome</keyword>
<comment type="catalytic activity">
    <reaction evidence="26">
        <text>Couples ATP hydrolysis with the unwinding of duplex DNA by translocating in the 3'-5' direction.</text>
        <dbReference type="EC" id="5.6.2.4"/>
    </reaction>
</comment>
<evidence type="ECO:0000259" key="38">
    <source>
        <dbReference type="PROSITE" id="PS50967"/>
    </source>
</evidence>
<keyword evidence="24" id="KW-0413">Isomerase</keyword>
<evidence type="ECO:0000256" key="33">
    <source>
        <dbReference type="PROSITE-ProRule" id="PRU10141"/>
    </source>
</evidence>
<keyword evidence="20" id="KW-0460">Magnesium</keyword>
<dbReference type="PROSITE" id="PS00108">
    <property type="entry name" value="PROTEIN_KINASE_ST"/>
    <property type="match status" value="1"/>
</dbReference>
<dbReference type="SMART" id="SM00956">
    <property type="entry name" value="RQC"/>
    <property type="match status" value="1"/>
</dbReference>
<dbReference type="Gene3D" id="3.30.60.20">
    <property type="match status" value="1"/>
</dbReference>
<dbReference type="Gene3D" id="1.10.10.10">
    <property type="entry name" value="Winged helix-like DNA-binding domain superfamily/Winged helix DNA-binding domain"/>
    <property type="match status" value="1"/>
</dbReference>
<keyword evidence="10" id="KW-0597">Phosphoprotein</keyword>
<evidence type="ECO:0000256" key="17">
    <source>
        <dbReference type="ARBA" id="ARBA00022806"/>
    </source>
</evidence>
<feature type="coiled-coil region" evidence="34">
    <location>
        <begin position="1876"/>
        <end position="2001"/>
    </location>
</feature>
<dbReference type="EMBL" id="UYWW01000127">
    <property type="protein sequence ID" value="VDM07386.1"/>
    <property type="molecule type" value="Genomic_DNA"/>
</dbReference>
<evidence type="ECO:0000256" key="16">
    <source>
        <dbReference type="ARBA" id="ARBA00022801"/>
    </source>
</evidence>
<dbReference type="Proteomes" id="UP000270924">
    <property type="component" value="Unassembled WGS sequence"/>
</dbReference>
<dbReference type="GO" id="GO:0005524">
    <property type="term" value="F:ATP binding"/>
    <property type="evidence" value="ECO:0007669"/>
    <property type="project" value="UniProtKB-UniRule"/>
</dbReference>
<dbReference type="Pfam" id="PF00271">
    <property type="entry name" value="Helicase_C"/>
    <property type="match status" value="1"/>
</dbReference>
<dbReference type="InterPro" id="IPR010997">
    <property type="entry name" value="HRDC-like_sf"/>
</dbReference>
<dbReference type="InterPro" id="IPR011545">
    <property type="entry name" value="DEAD/DEAH_box_helicase_dom"/>
</dbReference>
<dbReference type="GO" id="GO:0043138">
    <property type="term" value="F:3'-5' DNA helicase activity"/>
    <property type="evidence" value="ECO:0007669"/>
    <property type="project" value="UniProtKB-EC"/>
</dbReference>
<dbReference type="Pfam" id="PF00270">
    <property type="entry name" value="DEAD"/>
    <property type="match status" value="1"/>
</dbReference>
<dbReference type="SUPFAM" id="SSF47819">
    <property type="entry name" value="HRDC-like"/>
    <property type="match status" value="1"/>
</dbReference>
<evidence type="ECO:0000256" key="27">
    <source>
        <dbReference type="ARBA" id="ARBA00034808"/>
    </source>
</evidence>
<dbReference type="GO" id="GO:0005856">
    <property type="term" value="C:cytoskeleton"/>
    <property type="evidence" value="ECO:0007669"/>
    <property type="project" value="UniProtKB-SubCell"/>
</dbReference>
<dbReference type="PROSITE" id="PS50081">
    <property type="entry name" value="ZF_DAG_PE_2"/>
    <property type="match status" value="1"/>
</dbReference>
<evidence type="ECO:0000259" key="42">
    <source>
        <dbReference type="PROSITE" id="PS51859"/>
    </source>
</evidence>
<dbReference type="GO" id="GO:0031032">
    <property type="term" value="P:actomyosin structure organization"/>
    <property type="evidence" value="ECO:0007669"/>
    <property type="project" value="TreeGrafter"/>
</dbReference>
<keyword evidence="12" id="KW-0479">Metal-binding</keyword>
<evidence type="ECO:0000259" key="39">
    <source>
        <dbReference type="PROSITE" id="PS51192"/>
    </source>
</evidence>
<dbReference type="InterPro" id="IPR000719">
    <property type="entry name" value="Prot_kinase_dom"/>
</dbReference>
<comment type="catalytic activity">
    <reaction evidence="29">
        <text>ATP + H2O = ADP + phosphate + H(+)</text>
        <dbReference type="Rhea" id="RHEA:13065"/>
        <dbReference type="ChEBI" id="CHEBI:15377"/>
        <dbReference type="ChEBI" id="CHEBI:15378"/>
        <dbReference type="ChEBI" id="CHEBI:30616"/>
        <dbReference type="ChEBI" id="CHEBI:43474"/>
        <dbReference type="ChEBI" id="CHEBI:456216"/>
    </reaction>
</comment>
<dbReference type="CDD" id="cd20813">
    <property type="entry name" value="C1_ROCK"/>
    <property type="match status" value="1"/>
</dbReference>
<evidence type="ECO:0000256" key="13">
    <source>
        <dbReference type="ARBA" id="ARBA00022741"/>
    </source>
</evidence>
<evidence type="ECO:0000256" key="21">
    <source>
        <dbReference type="ARBA" id="ARBA00023054"/>
    </source>
</evidence>
<dbReference type="PROSITE" id="PS51859">
    <property type="entry name" value="RHO_BD"/>
    <property type="match status" value="1"/>
</dbReference>
<evidence type="ECO:0000256" key="19">
    <source>
        <dbReference type="ARBA" id="ARBA00022840"/>
    </source>
</evidence>
<dbReference type="SMART" id="SM00220">
    <property type="entry name" value="S_TKc"/>
    <property type="match status" value="1"/>
</dbReference>
<evidence type="ECO:0000256" key="24">
    <source>
        <dbReference type="ARBA" id="ARBA00023235"/>
    </source>
</evidence>
<comment type="similarity">
    <text evidence="5">Belongs to the helicase family. RecQ subfamily.</text>
</comment>
<dbReference type="InterPro" id="IPR008271">
    <property type="entry name" value="Ser/Thr_kinase_AS"/>
</dbReference>
<dbReference type="GO" id="GO:0048598">
    <property type="term" value="P:embryonic morphogenesis"/>
    <property type="evidence" value="ECO:0007669"/>
    <property type="project" value="TreeGrafter"/>
</dbReference>
<dbReference type="SUPFAM" id="SSF56112">
    <property type="entry name" value="Protein kinase-like (PK-like)"/>
    <property type="match status" value="1"/>
</dbReference>
<dbReference type="OMA" id="WINNQVN"/>
<dbReference type="SMART" id="SM00109">
    <property type="entry name" value="C1"/>
    <property type="match status" value="1"/>
</dbReference>
<feature type="compositionally biased region" description="Polar residues" evidence="35">
    <location>
        <begin position="1028"/>
        <end position="1041"/>
    </location>
</feature>
<comment type="similarity">
    <text evidence="6">Belongs to the protein kinase superfamily. AGC Ser/Thr protein kinase family.</text>
</comment>
<accession>A0A3P7DL67</accession>
<dbReference type="GO" id="GO:0005634">
    <property type="term" value="C:nucleus"/>
    <property type="evidence" value="ECO:0007669"/>
    <property type="project" value="UniProtKB-SubCell"/>
</dbReference>
<dbReference type="InterPro" id="IPR004589">
    <property type="entry name" value="DNA_helicase_ATP-dep_RecQ"/>
</dbReference>
<dbReference type="SUPFAM" id="SSF46785">
    <property type="entry name" value="Winged helix' DNA-binding domain"/>
    <property type="match status" value="1"/>
</dbReference>
<evidence type="ECO:0000256" key="5">
    <source>
        <dbReference type="ARBA" id="ARBA00005446"/>
    </source>
</evidence>
<feature type="domain" description="Helicase ATP-binding" evidence="39">
    <location>
        <begin position="301"/>
        <end position="478"/>
    </location>
</feature>
<keyword evidence="22" id="KW-0238">DNA-binding</keyword>
<evidence type="ECO:0000256" key="35">
    <source>
        <dbReference type="SAM" id="MobiDB-lite"/>
    </source>
</evidence>
<feature type="region of interest" description="Disordered" evidence="35">
    <location>
        <begin position="2439"/>
        <end position="2459"/>
    </location>
</feature>
<keyword evidence="15" id="KW-0418">Kinase</keyword>
<evidence type="ECO:0000256" key="1">
    <source>
        <dbReference type="ARBA" id="ARBA00001946"/>
    </source>
</evidence>
<dbReference type="InterPro" id="IPR036390">
    <property type="entry name" value="WH_DNA-bd_sf"/>
</dbReference>
<dbReference type="InParanoid" id="A0A3P7DL67"/>
<dbReference type="InterPro" id="IPR011993">
    <property type="entry name" value="PH-like_dom_sf"/>
</dbReference>
<dbReference type="NCBIfam" id="TIGR00614">
    <property type="entry name" value="recQ_fam"/>
    <property type="match status" value="1"/>
</dbReference>
<evidence type="ECO:0000256" key="7">
    <source>
        <dbReference type="ARBA" id="ARBA00012513"/>
    </source>
</evidence>
<feature type="region of interest" description="Disordered" evidence="35">
    <location>
        <begin position="2072"/>
        <end position="2091"/>
    </location>
</feature>